<dbReference type="RefSeq" id="WP_197310078.1">
    <property type="nucleotide sequence ID" value="NZ_JADZLT010000040.1"/>
</dbReference>
<evidence type="ECO:0000313" key="11">
    <source>
        <dbReference type="EMBL" id="MBH0236999.1"/>
    </source>
</evidence>
<dbReference type="GO" id="GO:0005737">
    <property type="term" value="C:cytoplasm"/>
    <property type="evidence" value="ECO:0007669"/>
    <property type="project" value="InterPro"/>
</dbReference>
<keyword evidence="5" id="KW-0028">Amino-acid biosynthesis</keyword>
<evidence type="ECO:0000256" key="6">
    <source>
        <dbReference type="ARBA" id="ARBA00022679"/>
    </source>
</evidence>
<accession>A0A931I0B4</accession>
<dbReference type="NCBIfam" id="TIGR01172">
    <property type="entry name" value="cysE"/>
    <property type="match status" value="1"/>
</dbReference>
<feature type="domain" description="Serine acetyltransferase N-terminal" evidence="10">
    <location>
        <begin position="20"/>
        <end position="124"/>
    </location>
</feature>
<evidence type="ECO:0000256" key="3">
    <source>
        <dbReference type="ARBA" id="ARBA00013266"/>
    </source>
</evidence>
<evidence type="ECO:0000256" key="5">
    <source>
        <dbReference type="ARBA" id="ARBA00022605"/>
    </source>
</evidence>
<keyword evidence="12" id="KW-1185">Reference proteome</keyword>
<evidence type="ECO:0000256" key="4">
    <source>
        <dbReference type="ARBA" id="ARBA00018522"/>
    </source>
</evidence>
<dbReference type="InterPro" id="IPR042122">
    <property type="entry name" value="Ser_AcTrfase_N_sf"/>
</dbReference>
<dbReference type="PANTHER" id="PTHR42811">
    <property type="entry name" value="SERINE ACETYLTRANSFERASE"/>
    <property type="match status" value="1"/>
</dbReference>
<keyword evidence="8 11" id="KW-0012">Acyltransferase</keyword>
<evidence type="ECO:0000256" key="7">
    <source>
        <dbReference type="ARBA" id="ARBA00022737"/>
    </source>
</evidence>
<evidence type="ECO:0000259" key="10">
    <source>
        <dbReference type="SMART" id="SM00971"/>
    </source>
</evidence>
<dbReference type="PROSITE" id="PS00101">
    <property type="entry name" value="HEXAPEP_TRANSFERASES"/>
    <property type="match status" value="1"/>
</dbReference>
<dbReference type="Proteomes" id="UP000631694">
    <property type="component" value="Unassembled WGS sequence"/>
</dbReference>
<dbReference type="GO" id="GO:0009001">
    <property type="term" value="F:serine O-acetyltransferase activity"/>
    <property type="evidence" value="ECO:0007669"/>
    <property type="project" value="UniProtKB-EC"/>
</dbReference>
<dbReference type="Gene3D" id="1.10.3130.10">
    <property type="entry name" value="serine acetyltransferase, domain 1"/>
    <property type="match status" value="1"/>
</dbReference>
<dbReference type="Gene3D" id="2.160.10.10">
    <property type="entry name" value="Hexapeptide repeat proteins"/>
    <property type="match status" value="1"/>
</dbReference>
<dbReference type="SUPFAM" id="SSF51161">
    <property type="entry name" value="Trimeric LpxA-like enzymes"/>
    <property type="match status" value="1"/>
</dbReference>
<dbReference type="InterPro" id="IPR005881">
    <property type="entry name" value="Ser_O-AcTrfase"/>
</dbReference>
<comment type="caution">
    <text evidence="11">The sequence shown here is derived from an EMBL/GenBank/DDBJ whole genome shotgun (WGS) entry which is preliminary data.</text>
</comment>
<dbReference type="InterPro" id="IPR045304">
    <property type="entry name" value="LbH_SAT"/>
</dbReference>
<dbReference type="Pfam" id="PF06426">
    <property type="entry name" value="SATase_N"/>
    <property type="match status" value="1"/>
</dbReference>
<evidence type="ECO:0000256" key="9">
    <source>
        <dbReference type="ARBA" id="ARBA00049486"/>
    </source>
</evidence>
<dbReference type="FunFam" id="2.160.10.10:FF:000002">
    <property type="entry name" value="Serine acetyltransferase"/>
    <property type="match status" value="1"/>
</dbReference>
<dbReference type="EMBL" id="JADZLT010000040">
    <property type="protein sequence ID" value="MBH0236999.1"/>
    <property type="molecule type" value="Genomic_DNA"/>
</dbReference>
<dbReference type="NCBIfam" id="NF041874">
    <property type="entry name" value="EPS_EpsC"/>
    <property type="match status" value="1"/>
</dbReference>
<organism evidence="11 12">
    <name type="scientific">Methylobrevis albus</name>
    <dbReference type="NCBI Taxonomy" id="2793297"/>
    <lineage>
        <taxon>Bacteria</taxon>
        <taxon>Pseudomonadati</taxon>
        <taxon>Pseudomonadota</taxon>
        <taxon>Alphaproteobacteria</taxon>
        <taxon>Hyphomicrobiales</taxon>
        <taxon>Pleomorphomonadaceae</taxon>
        <taxon>Methylobrevis</taxon>
    </lineage>
</organism>
<comment type="pathway">
    <text evidence="1">Amino-acid biosynthesis; L-cysteine biosynthesis; L-cysteine from L-serine: step 1/2.</text>
</comment>
<keyword evidence="7" id="KW-0677">Repeat</keyword>
<dbReference type="InterPro" id="IPR018357">
    <property type="entry name" value="Hexapep_transf_CS"/>
</dbReference>
<dbReference type="CDD" id="cd03354">
    <property type="entry name" value="LbH_SAT"/>
    <property type="match status" value="1"/>
</dbReference>
<protein>
    <recommendedName>
        <fullName evidence="4">Serine acetyltransferase</fullName>
        <ecNumber evidence="3">2.3.1.30</ecNumber>
    </recommendedName>
</protein>
<dbReference type="InterPro" id="IPR001451">
    <property type="entry name" value="Hexapep"/>
</dbReference>
<dbReference type="Pfam" id="PF00132">
    <property type="entry name" value="Hexapep"/>
    <property type="match status" value="1"/>
</dbReference>
<dbReference type="SMART" id="SM00971">
    <property type="entry name" value="SATase_N"/>
    <property type="match status" value="1"/>
</dbReference>
<dbReference type="AlphaFoldDB" id="A0A931I0B4"/>
<dbReference type="InterPro" id="IPR011004">
    <property type="entry name" value="Trimer_LpxA-like_sf"/>
</dbReference>
<dbReference type="GO" id="GO:0006535">
    <property type="term" value="P:cysteine biosynthetic process from serine"/>
    <property type="evidence" value="ECO:0007669"/>
    <property type="project" value="InterPro"/>
</dbReference>
<gene>
    <name evidence="11" type="primary">cysE</name>
    <name evidence="11" type="ORF">I5731_04110</name>
</gene>
<keyword evidence="6 11" id="KW-0808">Transferase</keyword>
<dbReference type="InterPro" id="IPR010493">
    <property type="entry name" value="Ser_AcTrfase_N"/>
</dbReference>
<dbReference type="InterPro" id="IPR053376">
    <property type="entry name" value="Serine_acetyltransferase"/>
</dbReference>
<evidence type="ECO:0000313" key="12">
    <source>
        <dbReference type="Proteomes" id="UP000631694"/>
    </source>
</evidence>
<dbReference type="EC" id="2.3.1.30" evidence="3"/>
<reference evidence="11" key="1">
    <citation type="submission" date="2020-12" db="EMBL/GenBank/DDBJ databases">
        <title>Methylobrevis albus sp. nov., isolated from fresh water lack sediment.</title>
        <authorList>
            <person name="Zou Q."/>
        </authorList>
    </citation>
    <scope>NUCLEOTIDE SEQUENCE</scope>
    <source>
        <strain evidence="11">L22</strain>
    </source>
</reference>
<evidence type="ECO:0000256" key="8">
    <source>
        <dbReference type="ARBA" id="ARBA00023315"/>
    </source>
</evidence>
<name>A0A931I0B4_9HYPH</name>
<comment type="catalytic activity">
    <reaction evidence="9">
        <text>L-serine + acetyl-CoA = O-acetyl-L-serine + CoA</text>
        <dbReference type="Rhea" id="RHEA:24560"/>
        <dbReference type="ChEBI" id="CHEBI:33384"/>
        <dbReference type="ChEBI" id="CHEBI:57287"/>
        <dbReference type="ChEBI" id="CHEBI:57288"/>
        <dbReference type="ChEBI" id="CHEBI:58340"/>
        <dbReference type="EC" id="2.3.1.30"/>
    </reaction>
</comment>
<comment type="similarity">
    <text evidence="2">Belongs to the transferase hexapeptide repeat family.</text>
</comment>
<sequence>MVVSIKHAAGARILDSVDPVWRRVRDEAMLAVDREPALGGFIYRVVLDQPTLEAAVAERVADRLDHVAVPASALRQAFLEAYAAEPAMSEAMRVDMLAVLDRDPACGRLLEPLLYFKGFHAIQVHRFAHWLWTTNRRDLAYYLQSRSSEVFQVDIHPEVRIGRGLFFDHATGIVVGQTAVIEDDVSILQGVTLGGTGKETGDRHPKIRKGVLIGAGANVLGNIEVGRCSRVAAGSVVLKPVPPNTTVAGVPAKVIGEAGCSEPSRSMDHVHLGPEI</sequence>
<proteinExistence type="inferred from homology"/>
<evidence type="ECO:0000256" key="2">
    <source>
        <dbReference type="ARBA" id="ARBA00007274"/>
    </source>
</evidence>
<evidence type="ECO:0000256" key="1">
    <source>
        <dbReference type="ARBA" id="ARBA00004876"/>
    </source>
</evidence>